<keyword evidence="10" id="KW-1185">Reference proteome</keyword>
<evidence type="ECO:0000256" key="2">
    <source>
        <dbReference type="ARBA" id="ARBA00006464"/>
    </source>
</evidence>
<dbReference type="InterPro" id="IPR003362">
    <property type="entry name" value="Bact_transf"/>
</dbReference>
<dbReference type="EMBL" id="JBHULX010000013">
    <property type="protein sequence ID" value="MFD2590934.1"/>
    <property type="molecule type" value="Genomic_DNA"/>
</dbReference>
<evidence type="ECO:0000256" key="6">
    <source>
        <dbReference type="ARBA" id="ARBA00022989"/>
    </source>
</evidence>
<comment type="caution">
    <text evidence="9">The sequence shown here is derived from an EMBL/GenBank/DDBJ whole genome shotgun (WGS) entry which is preliminary data.</text>
</comment>
<evidence type="ECO:0000313" key="9">
    <source>
        <dbReference type="EMBL" id="MFD2590934.1"/>
    </source>
</evidence>
<dbReference type="RefSeq" id="WP_378258780.1">
    <property type="nucleotide sequence ID" value="NZ_JBHSJV010000001.1"/>
</dbReference>
<organism evidence="9 10">
    <name type="scientific">Aquimarina hainanensis</name>
    <dbReference type="NCBI Taxonomy" id="1578017"/>
    <lineage>
        <taxon>Bacteria</taxon>
        <taxon>Pseudomonadati</taxon>
        <taxon>Bacteroidota</taxon>
        <taxon>Flavobacteriia</taxon>
        <taxon>Flavobacteriales</taxon>
        <taxon>Flavobacteriaceae</taxon>
        <taxon>Aquimarina</taxon>
    </lineage>
</organism>
<evidence type="ECO:0000313" key="10">
    <source>
        <dbReference type="Proteomes" id="UP001597459"/>
    </source>
</evidence>
<sequence length="386" mass="45347">MISRTVGAEAIHYFKTKNQHLTTPVSSDSQPYTIRDTRKITLEQIITRRLGNQVCEFISEQVNHMRLQDVFLCDTRKVNGILDSDIYTCSAIINLHRVNDYRRINKFFESVNMKLPEGGLFINNVETYETRKKRILKKFPRPFSYAYYLTDFVFTRIMPKLKLTKKLYFDITNGHGRVLTKAETLGRLYSCGFEVIEEKVIDDRLYFVAKKVKRPNFDMDPSYGPLIRLKRVGKGGKPIKVYKFRTMYPYAEYLQQYVFECNDLKEGGKIKNDFRISNEGKLLRKYWIDELPMLLNLLKGEMKLVGGRPLSSHYFGLYSKELQEKRIRFKPGLIPPFYADLPKTLDEIMASEMRYLEAYEKKPLVTDIKYLCKIITNIVVRGKRSS</sequence>
<gene>
    <name evidence="9" type="ORF">ACFSTE_08840</name>
</gene>
<evidence type="ECO:0000256" key="1">
    <source>
        <dbReference type="ARBA" id="ARBA00004236"/>
    </source>
</evidence>
<dbReference type="GO" id="GO:0016740">
    <property type="term" value="F:transferase activity"/>
    <property type="evidence" value="ECO:0007669"/>
    <property type="project" value="UniProtKB-KW"/>
</dbReference>
<keyword evidence="6" id="KW-1133">Transmembrane helix</keyword>
<dbReference type="PANTHER" id="PTHR30576">
    <property type="entry name" value="COLANIC BIOSYNTHESIS UDP-GLUCOSE LIPID CARRIER TRANSFERASE"/>
    <property type="match status" value="1"/>
</dbReference>
<comment type="similarity">
    <text evidence="2">Belongs to the bacterial sugar transferase family.</text>
</comment>
<dbReference type="Pfam" id="PF02397">
    <property type="entry name" value="Bac_transf"/>
    <property type="match status" value="1"/>
</dbReference>
<keyword evidence="4 9" id="KW-0808">Transferase</keyword>
<keyword evidence="5" id="KW-0812">Transmembrane</keyword>
<feature type="domain" description="Bacterial sugar transferase" evidence="8">
    <location>
        <begin position="226"/>
        <end position="378"/>
    </location>
</feature>
<protein>
    <submittedName>
        <fullName evidence="9">Sugar transferase</fullName>
    </submittedName>
</protein>
<proteinExistence type="inferred from homology"/>
<evidence type="ECO:0000259" key="8">
    <source>
        <dbReference type="Pfam" id="PF02397"/>
    </source>
</evidence>
<evidence type="ECO:0000256" key="3">
    <source>
        <dbReference type="ARBA" id="ARBA00022475"/>
    </source>
</evidence>
<evidence type="ECO:0000256" key="7">
    <source>
        <dbReference type="ARBA" id="ARBA00023136"/>
    </source>
</evidence>
<keyword evidence="7" id="KW-0472">Membrane</keyword>
<name>A0ABW5N9Q3_9FLAO</name>
<comment type="subcellular location">
    <subcellularLocation>
        <location evidence="1">Cell membrane</location>
    </subcellularLocation>
</comment>
<evidence type="ECO:0000256" key="5">
    <source>
        <dbReference type="ARBA" id="ARBA00022692"/>
    </source>
</evidence>
<dbReference type="Proteomes" id="UP001597459">
    <property type="component" value="Unassembled WGS sequence"/>
</dbReference>
<evidence type="ECO:0000256" key="4">
    <source>
        <dbReference type="ARBA" id="ARBA00022679"/>
    </source>
</evidence>
<reference evidence="10" key="1">
    <citation type="journal article" date="2019" name="Int. J. Syst. Evol. Microbiol.">
        <title>The Global Catalogue of Microorganisms (GCM) 10K type strain sequencing project: providing services to taxonomists for standard genome sequencing and annotation.</title>
        <authorList>
            <consortium name="The Broad Institute Genomics Platform"/>
            <consortium name="The Broad Institute Genome Sequencing Center for Infectious Disease"/>
            <person name="Wu L."/>
            <person name="Ma J."/>
        </authorList>
    </citation>
    <scope>NUCLEOTIDE SEQUENCE [LARGE SCALE GENOMIC DNA]</scope>
    <source>
        <strain evidence="10">KCTC 42423</strain>
    </source>
</reference>
<keyword evidence="3" id="KW-1003">Cell membrane</keyword>
<dbReference type="PANTHER" id="PTHR30576:SF4">
    <property type="entry name" value="UNDECAPRENYL-PHOSPHATE GALACTOSE PHOSPHOTRANSFERASE"/>
    <property type="match status" value="1"/>
</dbReference>
<accession>A0ABW5N9Q3</accession>